<keyword evidence="2" id="KW-1185">Reference proteome</keyword>
<evidence type="ECO:0000313" key="2">
    <source>
        <dbReference type="Proteomes" id="UP000515861"/>
    </source>
</evidence>
<sequence>MSFEPILPDADADRGEGRAALLLVESLIHELIARSVLTLPTVLEILDVAIDAGAEMAADEAGRQNGDLAARARDILHAVRTSIAAS</sequence>
<dbReference type="RefSeq" id="WP_187479752.1">
    <property type="nucleotide sequence ID" value="NZ_CP060697.1"/>
</dbReference>
<gene>
    <name evidence="1" type="ORF">H8M03_12570</name>
</gene>
<reference evidence="1 2" key="1">
    <citation type="submission" date="2020-08" db="EMBL/GenBank/DDBJ databases">
        <title>Sphingomonas sp. sand1-3 16S ribosomal RNA gene Genome sequencing and assembly.</title>
        <authorList>
            <person name="Kang M."/>
        </authorList>
    </citation>
    <scope>NUCLEOTIDE SEQUENCE [LARGE SCALE GENOMIC DNA]</scope>
    <source>
        <strain evidence="2">sand1-3</strain>
    </source>
</reference>
<name>A0A7G9L2E8_9SPHN</name>
<dbReference type="EMBL" id="CP060697">
    <property type="protein sequence ID" value="QNM82797.1"/>
    <property type="molecule type" value="Genomic_DNA"/>
</dbReference>
<accession>A0A7G9L2E8</accession>
<dbReference type="KEGG" id="ssau:H8M03_12570"/>
<organism evidence="1 2">
    <name type="scientific">Sphingomonas sabuli</name>
    <dbReference type="NCBI Taxonomy" id="2764186"/>
    <lineage>
        <taxon>Bacteria</taxon>
        <taxon>Pseudomonadati</taxon>
        <taxon>Pseudomonadota</taxon>
        <taxon>Alphaproteobacteria</taxon>
        <taxon>Sphingomonadales</taxon>
        <taxon>Sphingomonadaceae</taxon>
        <taxon>Sphingomonas</taxon>
    </lineage>
</organism>
<protein>
    <submittedName>
        <fullName evidence="1">Uncharacterized protein</fullName>
    </submittedName>
</protein>
<dbReference type="Proteomes" id="UP000515861">
    <property type="component" value="Chromosome"/>
</dbReference>
<dbReference type="AlphaFoldDB" id="A0A7G9L2E8"/>
<evidence type="ECO:0000313" key="1">
    <source>
        <dbReference type="EMBL" id="QNM82797.1"/>
    </source>
</evidence>
<proteinExistence type="predicted"/>